<protein>
    <recommendedName>
        <fullName evidence="4">TonB-dependent receptor</fullName>
    </recommendedName>
</protein>
<reference evidence="3" key="1">
    <citation type="submission" date="2016-08" db="EMBL/GenBank/DDBJ databases">
        <authorList>
            <person name="Varghese N."/>
            <person name="Submissions Spin"/>
        </authorList>
    </citation>
    <scope>NUCLEOTIDE SEQUENCE [LARGE SCALE GENOMIC DNA]</scope>
    <source>
        <strain evidence="3">R-53144</strain>
    </source>
</reference>
<feature type="chain" id="PRO_5008688874" description="TonB-dependent receptor" evidence="1">
    <location>
        <begin position="20"/>
        <end position="93"/>
    </location>
</feature>
<evidence type="ECO:0000313" key="3">
    <source>
        <dbReference type="Proteomes" id="UP000199698"/>
    </source>
</evidence>
<dbReference type="RefSeq" id="WP_091122043.1">
    <property type="nucleotide sequence ID" value="NZ_FMBA01000013.1"/>
</dbReference>
<dbReference type="EMBL" id="FMBA01000013">
    <property type="protein sequence ID" value="SCB96967.1"/>
    <property type="molecule type" value="Genomic_DNA"/>
</dbReference>
<keyword evidence="1" id="KW-0732">Signal</keyword>
<sequence length="93" mass="10151">MKKLLLSVALLGFSTISMAADLSESCKNYFDKVDSLVKAIPEDSLTKQQSDMMKQNLETGKQQVSSMPADAQEAACKQGIELLKQVEASLPKK</sequence>
<dbReference type="AlphaFoldDB" id="A0A1C4AQX4"/>
<feature type="signal peptide" evidence="1">
    <location>
        <begin position="1"/>
        <end position="19"/>
    </location>
</feature>
<dbReference type="Pfam" id="PF17274">
    <property type="entry name" value="DUF5339"/>
    <property type="match status" value="1"/>
</dbReference>
<name>A0A1C4AQX4_9GAMM</name>
<gene>
    <name evidence="2" type="ORF">GA0061080_101321</name>
</gene>
<accession>A0A1C4AQX4</accession>
<evidence type="ECO:0000313" key="2">
    <source>
        <dbReference type="EMBL" id="SCB96967.1"/>
    </source>
</evidence>
<dbReference type="OrthoDB" id="5678640at2"/>
<evidence type="ECO:0000256" key="1">
    <source>
        <dbReference type="SAM" id="SignalP"/>
    </source>
</evidence>
<dbReference type="InterPro" id="IPR020493">
    <property type="entry name" value="Uncharacterised_HI0310"/>
</dbReference>
<organism evidence="2 3">
    <name type="scientific">Gilliamella intestini</name>
    <dbReference type="NCBI Taxonomy" id="1798183"/>
    <lineage>
        <taxon>Bacteria</taxon>
        <taxon>Pseudomonadati</taxon>
        <taxon>Pseudomonadota</taxon>
        <taxon>Gammaproteobacteria</taxon>
        <taxon>Orbales</taxon>
        <taxon>Orbaceae</taxon>
        <taxon>Gilliamella</taxon>
    </lineage>
</organism>
<dbReference type="Proteomes" id="UP000199698">
    <property type="component" value="Unassembled WGS sequence"/>
</dbReference>
<evidence type="ECO:0008006" key="4">
    <source>
        <dbReference type="Google" id="ProtNLM"/>
    </source>
</evidence>
<proteinExistence type="predicted"/>
<keyword evidence="3" id="KW-1185">Reference proteome</keyword>